<keyword evidence="3" id="KW-0560">Oxidoreductase</keyword>
<feature type="domain" description="VOC" evidence="2">
    <location>
        <begin position="436"/>
        <end position="585"/>
    </location>
</feature>
<comment type="similarity">
    <text evidence="1">Belongs to the bacterial two-domain DSD family.</text>
</comment>
<dbReference type="Gene3D" id="3.10.180.10">
    <property type="entry name" value="2,3-Dihydroxybiphenyl 1,2-Dioxygenase, domain 1"/>
    <property type="match status" value="2"/>
</dbReference>
<feature type="binding site" evidence="1">
    <location>
        <position position="517"/>
    </location>
    <ligand>
        <name>Mg(2+)</name>
        <dbReference type="ChEBI" id="CHEBI:18420"/>
    </ligand>
</feature>
<dbReference type="InterPro" id="IPR029068">
    <property type="entry name" value="Glyas_Bleomycin-R_OHBP_Dase"/>
</dbReference>
<dbReference type="InterPro" id="IPR013022">
    <property type="entry name" value="Xyl_isomerase-like_TIM-brl"/>
</dbReference>
<evidence type="ECO:0000313" key="4">
    <source>
        <dbReference type="Proteomes" id="UP000390335"/>
    </source>
</evidence>
<feature type="binding site" evidence="1">
    <location>
        <position position="439"/>
    </location>
    <ligand>
        <name>Mg(2+)</name>
        <dbReference type="ChEBI" id="CHEBI:18420"/>
    </ligand>
</feature>
<organism evidence="3 4">
    <name type="scientific">Rhizobium dioscoreae</name>
    <dbReference type="NCBI Taxonomy" id="2653122"/>
    <lineage>
        <taxon>Bacteria</taxon>
        <taxon>Pseudomonadati</taxon>
        <taxon>Pseudomonadota</taxon>
        <taxon>Alphaproteobacteria</taxon>
        <taxon>Hyphomicrobiales</taxon>
        <taxon>Rhizobiaceae</taxon>
        <taxon>Rhizobium/Agrobacterium group</taxon>
        <taxon>Rhizobium</taxon>
    </lineage>
</organism>
<dbReference type="Pfam" id="PF01261">
    <property type="entry name" value="AP_endonuc_2"/>
    <property type="match status" value="1"/>
</dbReference>
<dbReference type="SUPFAM" id="SSF51658">
    <property type="entry name" value="Xylose isomerase-like"/>
    <property type="match status" value="1"/>
</dbReference>
<keyword evidence="1" id="KW-0479">Metal-binding</keyword>
<reference evidence="3 4" key="1">
    <citation type="journal article" date="2020" name="Genome Biol. Evol.">
        <title>Rhizobium dioscoreae sp. nov., a plant growth-promoting bacterium isolated from yam (Dioscorea species).</title>
        <authorList>
            <person name="Ouyabe M."/>
            <person name="Tanaka N."/>
            <person name="Shiwa Y."/>
            <person name="Fujita N."/>
            <person name="Kikuno H."/>
            <person name="Babil P."/>
            <person name="Shiwachi H."/>
        </authorList>
    </citation>
    <scope>NUCLEOTIDE SEQUENCE [LARGE SCALE GENOMIC DNA]</scope>
    <source>
        <strain evidence="3 4">S-93</strain>
    </source>
</reference>
<comment type="catalytic activity">
    <reaction evidence="1">
        <text>3-dehydroshikimate = 3,4-dihydroxybenzoate + H2O</text>
        <dbReference type="Rhea" id="RHEA:24848"/>
        <dbReference type="ChEBI" id="CHEBI:15377"/>
        <dbReference type="ChEBI" id="CHEBI:16630"/>
        <dbReference type="ChEBI" id="CHEBI:36241"/>
        <dbReference type="EC" id="4.2.1.118"/>
    </reaction>
</comment>
<dbReference type="EMBL" id="BLAJ01000004">
    <property type="protein sequence ID" value="GES51316.1"/>
    <property type="molecule type" value="Genomic_DNA"/>
</dbReference>
<dbReference type="Pfam" id="PF00903">
    <property type="entry name" value="Glyoxalase"/>
    <property type="match status" value="1"/>
</dbReference>
<name>A0ABQ0Z6Z8_9HYPH</name>
<dbReference type="Pfam" id="PF14696">
    <property type="entry name" value="Glyoxalase_5"/>
    <property type="match status" value="1"/>
</dbReference>
<dbReference type="InterPro" id="IPR037523">
    <property type="entry name" value="VOC_core"/>
</dbReference>
<comment type="caution">
    <text evidence="3">The sequence shown here is derived from an EMBL/GenBank/DDBJ whole genome shotgun (WGS) entry which is preliminary data.</text>
</comment>
<dbReference type="PROSITE" id="PS51819">
    <property type="entry name" value="VOC"/>
    <property type="match status" value="2"/>
</dbReference>
<dbReference type="InterPro" id="IPR036237">
    <property type="entry name" value="Xyl_isomerase-like_sf"/>
</dbReference>
<accession>A0ABQ0Z6Z8</accession>
<feature type="binding site" evidence="1">
    <location>
        <position position="165"/>
    </location>
    <ligand>
        <name>a divalent metal cation</name>
        <dbReference type="ChEBI" id="CHEBI:60240"/>
        <note>catalytic</note>
    </ligand>
</feature>
<feature type="domain" description="VOC" evidence="2">
    <location>
        <begin position="289"/>
        <end position="408"/>
    </location>
</feature>
<dbReference type="InterPro" id="IPR004360">
    <property type="entry name" value="Glyas_Fos-R_dOase_dom"/>
</dbReference>
<comment type="pathway">
    <text evidence="1">Aromatic compound metabolism; 3,4-dihydroxybenzoate biosynthesis.</text>
</comment>
<gene>
    <name evidence="3" type="ORF">RsS93_39300</name>
</gene>
<dbReference type="GO" id="GO:0051213">
    <property type="term" value="F:dioxygenase activity"/>
    <property type="evidence" value="ECO:0007669"/>
    <property type="project" value="UniProtKB-KW"/>
</dbReference>
<feature type="binding site" evidence="1">
    <location>
        <position position="239"/>
    </location>
    <ligand>
        <name>a divalent metal cation</name>
        <dbReference type="ChEBI" id="CHEBI:60240"/>
        <note>catalytic</note>
    </ligand>
</feature>
<comment type="cofactor">
    <cofactor evidence="1">
        <name>a divalent metal cation</name>
        <dbReference type="ChEBI" id="CHEBI:60240"/>
    </cofactor>
</comment>
<dbReference type="RefSeq" id="WP_152094031.1">
    <property type="nucleotide sequence ID" value="NZ_BLAJ01000004.1"/>
</dbReference>
<dbReference type="InterPro" id="IPR043700">
    <property type="entry name" value="DSD"/>
</dbReference>
<protein>
    <recommendedName>
        <fullName evidence="1">3-dehydroshikimate dehydratase</fullName>
        <shortName evidence="1">DSD</shortName>
        <ecNumber evidence="1">4.2.1.118</ecNumber>
    </recommendedName>
</protein>
<feature type="binding site" evidence="1">
    <location>
        <position position="191"/>
    </location>
    <ligand>
        <name>a divalent metal cation</name>
        <dbReference type="ChEBI" id="CHEBI:60240"/>
        <note>catalytic</note>
    </ligand>
</feature>
<evidence type="ECO:0000259" key="2">
    <source>
        <dbReference type="PROSITE" id="PS51819"/>
    </source>
</evidence>
<comment type="function">
    <text evidence="1">Catalyzes the conversion of 3-dehydroshikimate to protocatechuate (3,4-dihydroxybenzoate), a common intermediate of quinate and shikimate degradation pathways.</text>
</comment>
<proteinExistence type="inferred from homology"/>
<feature type="binding site" evidence="1">
    <location>
        <position position="134"/>
    </location>
    <ligand>
        <name>a divalent metal cation</name>
        <dbReference type="ChEBI" id="CHEBI:60240"/>
        <note>catalytic</note>
    </ligand>
</feature>
<dbReference type="SUPFAM" id="SSF54593">
    <property type="entry name" value="Glyoxalase/Bleomycin resistance protein/Dihydroxybiphenyl dioxygenase"/>
    <property type="match status" value="1"/>
</dbReference>
<keyword evidence="4" id="KW-1185">Reference proteome</keyword>
<feature type="binding site" evidence="1">
    <location>
        <position position="594"/>
    </location>
    <ligand>
        <name>Mg(2+)</name>
        <dbReference type="ChEBI" id="CHEBI:18420"/>
    </ligand>
</feature>
<dbReference type="PANTHER" id="PTHR12110">
    <property type="entry name" value="HYDROXYPYRUVATE ISOMERASE"/>
    <property type="match status" value="1"/>
</dbReference>
<keyword evidence="3" id="KW-0223">Dioxygenase</keyword>
<dbReference type="PANTHER" id="PTHR12110:SF21">
    <property type="entry name" value="XYLOSE ISOMERASE-LIKE TIM BARREL DOMAIN-CONTAINING PROTEIN"/>
    <property type="match status" value="1"/>
</dbReference>
<sequence>MKTSIATVSISGDLKEKLQAIAKAGFDGVEIFENDFLAFDESPRQVGQIVRDHGLEITLFQPFRDFEGMPEPFRSRTFDRAERKFDLMQEMGTDLVLVCSNVSSVALGGIDRAAADFFELGERAAKRGLRVGYEALAWGRHINDHRDAWEIVRRADHPNIGLILDSFHTLSRKIDVNSIRSIPKEKIFIIQLADAPLIDMDLLYWSRHFRNMPGEGDLPVLEFMKAVAATGYDGYLSLEIFNDQFRGGSPTAIAVDGRRSLIYLGDQVRRAENSGLTLPPMPPRAEVDGVAFVEFTVDEAEASVLSDRLRALGFRHVGRHKSKRVDVFRQGDINLVVNTDPDGFAGASYALHGQSAYAMGLWMDDAEAAVARAVALGAERFEQPLDPGEIEMPGVRGVGGGILYFLDRRSALSRIWEIEFDPVHDDTDWRPVGLTGIDHVAQTMKYEELLTWLLFYTAILNAHKTPMVDIIDPAGVVRSQVVENEPGSLRITLNGAENRNTLAGHFIAETFGSGIQHLAFATDDIFAAAAALSDNGFATLMISPNYYDDLEARFGLEPAFTDRLKAHNILYDRDDHGEYFQLYSPTYGEGFFFEIVQRSGYRGYGAANAIFRIAALRRHLRPIGLPKL</sequence>
<evidence type="ECO:0000256" key="1">
    <source>
        <dbReference type="HAMAP-Rule" id="MF_02238"/>
    </source>
</evidence>
<dbReference type="Proteomes" id="UP000390335">
    <property type="component" value="Unassembled WGS sequence"/>
</dbReference>
<dbReference type="HAMAP" id="MF_02238">
    <property type="entry name" value="DSD"/>
    <property type="match status" value="1"/>
</dbReference>
<keyword evidence="1" id="KW-0456">Lyase</keyword>
<dbReference type="EC" id="4.2.1.118" evidence="1"/>
<dbReference type="Gene3D" id="3.20.20.150">
    <property type="entry name" value="Divalent-metal-dependent TIM barrel enzymes"/>
    <property type="match status" value="1"/>
</dbReference>
<evidence type="ECO:0000313" key="3">
    <source>
        <dbReference type="EMBL" id="GES51316.1"/>
    </source>
</evidence>
<dbReference type="InterPro" id="IPR050312">
    <property type="entry name" value="IolE/XylAMocC-like"/>
</dbReference>